<reference evidence="2" key="1">
    <citation type="submission" date="2020-07" db="EMBL/GenBank/DDBJ databases">
        <authorList>
            <person name="Lin J."/>
        </authorList>
    </citation>
    <scope>NUCLEOTIDE SEQUENCE</scope>
</reference>
<accession>A0A6V7NFZ7</accession>
<organism evidence="2">
    <name type="scientific">Ananas comosus var. bracteatus</name>
    <name type="common">red pineapple</name>
    <dbReference type="NCBI Taxonomy" id="296719"/>
    <lineage>
        <taxon>Eukaryota</taxon>
        <taxon>Viridiplantae</taxon>
        <taxon>Streptophyta</taxon>
        <taxon>Embryophyta</taxon>
        <taxon>Tracheophyta</taxon>
        <taxon>Spermatophyta</taxon>
        <taxon>Magnoliopsida</taxon>
        <taxon>Liliopsida</taxon>
        <taxon>Poales</taxon>
        <taxon>Bromeliaceae</taxon>
        <taxon>Bromelioideae</taxon>
        <taxon>Ananas</taxon>
    </lineage>
</organism>
<evidence type="ECO:0000313" key="2">
    <source>
        <dbReference type="EMBL" id="CAD1817457.1"/>
    </source>
</evidence>
<dbReference type="AlphaFoldDB" id="A0A6V7NFZ7"/>
<sequence length="263" mass="29197">MDPSRCSGMGRDEAEFSDHVVALRKTIRSAGRSRSAPRIVRIYVADADATDSSSGDDEPRRLLPRRRWRRRRRVRRHVREIEIGVAPAPPAPAPVPRRRGVKVSRPLEKEAEEGCGGGGGEKHFRGAAIRLKGPNAVTNFPAPDPPPLALTLTPTPTPTLTTPPLQPRRRVPPLPDLGAPLHGGGDDGAVRPLPGRRNGPLRLRPRLPLPLETPFPAPFHLTDFYGPQRHFWEAEFGEFDADVFARRSREDDLLLLVRKDKES</sequence>
<dbReference type="GO" id="GO:0003700">
    <property type="term" value="F:DNA-binding transcription factor activity"/>
    <property type="evidence" value="ECO:0007669"/>
    <property type="project" value="InterPro"/>
</dbReference>
<feature type="region of interest" description="Disordered" evidence="1">
    <location>
        <begin position="153"/>
        <end position="205"/>
    </location>
</feature>
<gene>
    <name evidence="2" type="ORF">CB5_LOCUS668</name>
</gene>
<evidence type="ECO:0000256" key="1">
    <source>
        <dbReference type="SAM" id="MobiDB-lite"/>
    </source>
</evidence>
<protein>
    <submittedName>
        <fullName evidence="2">Uncharacterized protein</fullName>
    </submittedName>
</protein>
<proteinExistence type="predicted"/>
<dbReference type="EMBL" id="LR862129">
    <property type="protein sequence ID" value="CAD1817457.1"/>
    <property type="molecule type" value="Genomic_DNA"/>
</dbReference>
<feature type="compositionally biased region" description="Low complexity" evidence="1">
    <location>
        <begin position="153"/>
        <end position="163"/>
    </location>
</feature>
<feature type="compositionally biased region" description="Low complexity" evidence="1">
    <location>
        <begin position="191"/>
        <end position="202"/>
    </location>
</feature>
<name>A0A6V7NFZ7_ANACO</name>